<sequence>MSENLAENLAGRVVELLKSRGETLAFCESLTAGLASATIAEIPGASVVLKGGLVTYATELKVALAGVPQELIDAHGVVSPQCARAMATGAAHRCQADWAVSLTGVAGPSEQDGHPVGEVWIGVAGPAHFGASGTIDAYRAFESEQQVILAELGRHHIRESAVQQSFRLLIDHIESQ</sequence>
<dbReference type="AlphaFoldDB" id="A0A0F6WQR3"/>
<proteinExistence type="predicted"/>
<dbReference type="PATRIC" id="fig|92706.3.peg.1912"/>
<dbReference type="Gene3D" id="3.90.950.20">
    <property type="entry name" value="CinA-like"/>
    <property type="match status" value="1"/>
</dbReference>
<reference evidence="2 3" key="1">
    <citation type="submission" date="2015-04" db="EMBL/GenBank/DDBJ databases">
        <title>Complete Genome Sequence of Brevibacterium flavum ATCC 15168.</title>
        <authorList>
            <person name="Ahn J."/>
            <person name="Park G."/>
            <person name="Jeon W."/>
            <person name="Jang Y."/>
            <person name="Jang M."/>
            <person name="Lee H."/>
            <person name="Lee H."/>
        </authorList>
    </citation>
    <scope>NUCLEOTIDE SEQUENCE [LARGE SCALE GENOMIC DNA]</scope>
    <source>
        <strain evidence="2 3">ATCC 15168</strain>
    </source>
</reference>
<dbReference type="NCBIfam" id="TIGR00199">
    <property type="entry name" value="PncC_domain"/>
    <property type="match status" value="1"/>
</dbReference>
<dbReference type="InterPro" id="IPR008136">
    <property type="entry name" value="CinA_C"/>
</dbReference>
<accession>A0A0F6WQR3</accession>
<dbReference type="InterPro" id="IPR036653">
    <property type="entry name" value="CinA-like_C"/>
</dbReference>
<gene>
    <name evidence="2" type="ORF">YH66_09180</name>
</gene>
<dbReference type="HOGENOM" id="CLU_030805_1_0_11"/>
<protein>
    <submittedName>
        <fullName evidence="2">Competence protein</fullName>
    </submittedName>
</protein>
<organism evidence="2 3">
    <name type="scientific">[Brevibacterium] flavum</name>
    <dbReference type="NCBI Taxonomy" id="92706"/>
    <lineage>
        <taxon>Bacteria</taxon>
        <taxon>Bacillati</taxon>
        <taxon>Actinomycetota</taxon>
        <taxon>Actinomycetes</taxon>
        <taxon>Mycobacteriales</taxon>
        <taxon>Corynebacteriaceae</taxon>
        <taxon>Corynebacterium</taxon>
    </lineage>
</organism>
<dbReference type="SUPFAM" id="SSF142433">
    <property type="entry name" value="CinA-like"/>
    <property type="match status" value="1"/>
</dbReference>
<dbReference type="Proteomes" id="UP000034037">
    <property type="component" value="Chromosome"/>
</dbReference>
<dbReference type="Pfam" id="PF02464">
    <property type="entry name" value="CinA"/>
    <property type="match status" value="1"/>
</dbReference>
<evidence type="ECO:0000313" key="3">
    <source>
        <dbReference type="Proteomes" id="UP000034037"/>
    </source>
</evidence>
<feature type="domain" description="CinA C-terminal" evidence="1">
    <location>
        <begin position="7"/>
        <end position="170"/>
    </location>
</feature>
<dbReference type="EMBL" id="CP011309">
    <property type="protein sequence ID" value="AKF27707.1"/>
    <property type="molecule type" value="Genomic_DNA"/>
</dbReference>
<keyword evidence="3" id="KW-1185">Reference proteome</keyword>
<name>A0A0F6WQR3_9CORY</name>
<evidence type="ECO:0000259" key="1">
    <source>
        <dbReference type="Pfam" id="PF02464"/>
    </source>
</evidence>
<evidence type="ECO:0000313" key="2">
    <source>
        <dbReference type="EMBL" id="AKF27707.1"/>
    </source>
</evidence>